<name>A0A1X3DIT6_9NEIS</name>
<reference evidence="2" key="1">
    <citation type="submission" date="2017-01" db="EMBL/GenBank/DDBJ databases">
        <authorList>
            <person name="Mah S.A."/>
            <person name="Swanson W.J."/>
            <person name="Moy G.W."/>
            <person name="Vacquier V.D."/>
        </authorList>
    </citation>
    <scope>NUCLEOTIDE SEQUENCE [LARGE SCALE GENOMIC DNA]</scope>
    <source>
        <strain evidence="2">124861</strain>
    </source>
</reference>
<proteinExistence type="predicted"/>
<dbReference type="Proteomes" id="UP000193303">
    <property type="component" value="Unassembled WGS sequence"/>
</dbReference>
<dbReference type="AlphaFoldDB" id="A0A1X3DIT6"/>
<evidence type="ECO:0000313" key="2">
    <source>
        <dbReference type="Proteomes" id="UP000193303"/>
    </source>
</evidence>
<sequence>MAKYSYPYKCGHGQGVVNLGGKSAERERKLDWYALNFVCPDCFKKQKAEEDAAAEKTASLHLGIYDKVYLSIQVHGQIAANKDTLKQIGYRWDEEIDGGLLAIFKKPKLALQKWAVVSNANEITTIAKQWQDELSELGYKITSLPTAFDQNAVLMHFDYVAKKAEEERKLQEAAAKAEAEKQARIKRLDPKPTAPEWYRKIRAEKKYWNRKFYGNNKYGWRIYVDDCEQKITETDKAAFEKWEAELKEWHEFWKD</sequence>
<gene>
    <name evidence="1" type="ORF">BV912_06405</name>
</gene>
<comment type="caution">
    <text evidence="1">The sequence shown here is derived from an EMBL/GenBank/DDBJ whole genome shotgun (WGS) entry which is preliminary data.</text>
</comment>
<organism evidence="1 2">
    <name type="scientific">Neisseria dumasiana</name>
    <dbReference type="NCBI Taxonomy" id="1931275"/>
    <lineage>
        <taxon>Bacteria</taxon>
        <taxon>Pseudomonadati</taxon>
        <taxon>Pseudomonadota</taxon>
        <taxon>Betaproteobacteria</taxon>
        <taxon>Neisseriales</taxon>
        <taxon>Neisseriaceae</taxon>
        <taxon>Neisseria</taxon>
    </lineage>
</organism>
<dbReference type="RefSeq" id="WP_085359262.1">
    <property type="nucleotide sequence ID" value="NZ_MTAB01000011.1"/>
</dbReference>
<protein>
    <submittedName>
        <fullName evidence="1">Uncharacterized protein</fullName>
    </submittedName>
</protein>
<evidence type="ECO:0000313" key="1">
    <source>
        <dbReference type="EMBL" id="OSI21677.1"/>
    </source>
</evidence>
<dbReference type="OrthoDB" id="2667318at2"/>
<accession>A0A1X3DIT6</accession>
<dbReference type="EMBL" id="MTAB01000011">
    <property type="protein sequence ID" value="OSI21677.1"/>
    <property type="molecule type" value="Genomic_DNA"/>
</dbReference>